<reference evidence="3 4" key="1">
    <citation type="submission" date="2009-02" db="EMBL/GenBank/DDBJ databases">
        <title>Sequencing of the draft genome and assembly of Dethiobacter alkaliphilus AHT 1.</title>
        <authorList>
            <consortium name="US DOE Joint Genome Institute (JGI-PGF)"/>
            <person name="Lucas S."/>
            <person name="Copeland A."/>
            <person name="Lapidus A."/>
            <person name="Glavina del Rio T."/>
            <person name="Dalin E."/>
            <person name="Tice H."/>
            <person name="Bruce D."/>
            <person name="Goodwin L."/>
            <person name="Pitluck S."/>
            <person name="Larimer F."/>
            <person name="Land M.L."/>
            <person name="Hauser L."/>
            <person name="Muyzer G."/>
        </authorList>
    </citation>
    <scope>NUCLEOTIDE SEQUENCE [LARGE SCALE GENOMIC DNA]</scope>
    <source>
        <strain evidence="3 4">AHT 1</strain>
    </source>
</reference>
<dbReference type="Pfam" id="PF07501">
    <property type="entry name" value="G5"/>
    <property type="match status" value="1"/>
</dbReference>
<protein>
    <submittedName>
        <fullName evidence="3">VanW family protein</fullName>
    </submittedName>
</protein>
<evidence type="ECO:0000259" key="2">
    <source>
        <dbReference type="SMART" id="SM01208"/>
    </source>
</evidence>
<name>C0GK11_DETAL</name>
<dbReference type="InterPro" id="IPR022029">
    <property type="entry name" value="YoaR-like_PG-bd"/>
</dbReference>
<keyword evidence="1" id="KW-0732">Signal</keyword>
<dbReference type="Gene3D" id="2.20.230.10">
    <property type="entry name" value="Resuscitation-promoting factor rpfb"/>
    <property type="match status" value="1"/>
</dbReference>
<dbReference type="Pfam" id="PF04294">
    <property type="entry name" value="VanW"/>
    <property type="match status" value="1"/>
</dbReference>
<dbReference type="AlphaFoldDB" id="C0GK11"/>
<organism evidence="3 4">
    <name type="scientific">Dethiobacter alkaliphilus AHT 1</name>
    <dbReference type="NCBI Taxonomy" id="555088"/>
    <lineage>
        <taxon>Bacteria</taxon>
        <taxon>Bacillati</taxon>
        <taxon>Bacillota</taxon>
        <taxon>Dethiobacteria</taxon>
        <taxon>Dethiobacterales</taxon>
        <taxon>Dethiobacteraceae</taxon>
        <taxon>Dethiobacter</taxon>
    </lineage>
</organism>
<evidence type="ECO:0000313" key="3">
    <source>
        <dbReference type="EMBL" id="EEG76281.1"/>
    </source>
</evidence>
<proteinExistence type="predicted"/>
<dbReference type="SMART" id="SM01208">
    <property type="entry name" value="G5"/>
    <property type="match status" value="1"/>
</dbReference>
<sequence length="425" mass="48135">MFVFVALVAAGDYLYYLNRLYPGIYFKDLHLGGSTFQQAEKLLEDAQITFYGPEGKSITFSLSAMGIELDEKEVLETGYWQGRPKSWPWTFKHRLSINKEGLFIPFRYNVNSNLFSHSTDFISSYFSREAENAYFDIDGSQAKLVAEKYGYVYDSREVKQLVLANLARPDLPLEIRVPYAEIISPEITMATYEEKGIEGLMSSYTTKFDPSVVNRVHNLQLASAQLNNYFLAPGEVLSVNRVIGDTVAEKGYKKAPVIVGGKLSEGIGGGICQVSTTLYNTALLANLDIVERHNHHLTVLYIDPGRDATISYPVLDFKFRNNRDHYVLITSQLEKDSLTFRLFGRPLAETVEISSEVLDTFPPPVKYQYAADLNPGEEEIIEGHPGYLADVWKRVYLGDELKSEEKISTDRYSPHPRIIRQGPQE</sequence>
<comment type="caution">
    <text evidence="3">The sequence shown here is derived from an EMBL/GenBank/DDBJ whole genome shotgun (WGS) entry which is preliminary data.</text>
</comment>
<dbReference type="PANTHER" id="PTHR35788">
    <property type="entry name" value="EXPORTED PROTEIN-RELATED"/>
    <property type="match status" value="1"/>
</dbReference>
<evidence type="ECO:0000256" key="1">
    <source>
        <dbReference type="ARBA" id="ARBA00022729"/>
    </source>
</evidence>
<accession>C0GK11</accession>
<dbReference type="EMBL" id="ACJM01000020">
    <property type="protein sequence ID" value="EEG76281.1"/>
    <property type="molecule type" value="Genomic_DNA"/>
</dbReference>
<dbReference type="InterPro" id="IPR011098">
    <property type="entry name" value="G5_dom"/>
</dbReference>
<dbReference type="eggNOG" id="COG2720">
    <property type="taxonomic scope" value="Bacteria"/>
</dbReference>
<dbReference type="InterPro" id="IPR052913">
    <property type="entry name" value="Glycopeptide_resist_protein"/>
</dbReference>
<dbReference type="PANTHER" id="PTHR35788:SF1">
    <property type="entry name" value="EXPORTED PROTEIN"/>
    <property type="match status" value="1"/>
</dbReference>
<dbReference type="Proteomes" id="UP000006443">
    <property type="component" value="Unassembled WGS sequence"/>
</dbReference>
<feature type="domain" description="G5" evidence="2">
    <location>
        <begin position="349"/>
        <end position="425"/>
    </location>
</feature>
<dbReference type="InterPro" id="IPR007391">
    <property type="entry name" value="Vancomycin_resist_VanW"/>
</dbReference>
<dbReference type="Pfam" id="PF12229">
    <property type="entry name" value="PG_binding_4"/>
    <property type="match status" value="1"/>
</dbReference>
<dbReference type="STRING" id="555088.DealDRAFT_2820"/>
<gene>
    <name evidence="3" type="ORF">DealDRAFT_2820</name>
</gene>
<keyword evidence="4" id="KW-1185">Reference proteome</keyword>
<evidence type="ECO:0000313" key="4">
    <source>
        <dbReference type="Proteomes" id="UP000006443"/>
    </source>
</evidence>